<dbReference type="EMBL" id="AE002098">
    <property type="protein sequence ID" value="AAF41859.1"/>
    <property type="molecule type" value="Genomic_DNA"/>
</dbReference>
<dbReference type="PaxDb" id="122586-NMB1503"/>
<evidence type="ECO:0000313" key="1">
    <source>
        <dbReference type="EMBL" id="AAF41859.1"/>
    </source>
</evidence>
<dbReference type="InParanoid" id="Q9JYN1"/>
<protein>
    <submittedName>
        <fullName evidence="1">Uncharacterized protein</fullName>
    </submittedName>
</protein>
<dbReference type="PIR" id="C81075">
    <property type="entry name" value="C81075"/>
</dbReference>
<proteinExistence type="predicted"/>
<keyword evidence="2" id="KW-1185">Reference proteome</keyword>
<gene>
    <name evidence="1" type="ordered locus">NMB1503</name>
</gene>
<dbReference type="AlphaFoldDB" id="Q9JYN1"/>
<organism evidence="1 2">
    <name type="scientific">Neisseria meningitidis serogroup B (strain ATCC BAA-335 / MC58)</name>
    <dbReference type="NCBI Taxonomy" id="122586"/>
    <lineage>
        <taxon>Bacteria</taxon>
        <taxon>Pseudomonadati</taxon>
        <taxon>Pseudomonadota</taxon>
        <taxon>Betaproteobacteria</taxon>
        <taxon>Neisseriales</taxon>
        <taxon>Neisseriaceae</taxon>
        <taxon>Neisseria</taxon>
    </lineage>
</organism>
<dbReference type="STRING" id="122586.NMB1503"/>
<evidence type="ECO:0000313" key="2">
    <source>
        <dbReference type="Proteomes" id="UP000000425"/>
    </source>
</evidence>
<accession>Q9JYN1</accession>
<reference evidence="1 2" key="1">
    <citation type="journal article" date="2000" name="Science">
        <title>Complete genome sequence of Neisseria meningitidis serogroup B strain MC58.</title>
        <authorList>
            <person name="Tettelin H."/>
            <person name="Saunders N.J."/>
            <person name="Heidelberg J."/>
            <person name="Jeffries A.C."/>
            <person name="Nelson K.E."/>
            <person name="Eisen J.A."/>
            <person name="Ketchum K.A."/>
            <person name="Hood D.W."/>
            <person name="Peden J.F."/>
            <person name="Dodson R.J."/>
            <person name="Nelson W.C."/>
            <person name="Gwinn M.L."/>
            <person name="DeBoy R."/>
            <person name="Peterson J.D."/>
            <person name="Hickey E.K."/>
            <person name="Haft D.H."/>
            <person name="Salzberg S.L."/>
            <person name="White O."/>
            <person name="Fleischmann R.D."/>
            <person name="Dougherty B.A."/>
            <person name="Mason T."/>
            <person name="Ciecko A."/>
            <person name="Parksey D.S."/>
            <person name="Blair E."/>
            <person name="Cittone H."/>
            <person name="Clark E.B."/>
            <person name="Cotton M.D."/>
            <person name="Utterback T.R."/>
            <person name="Khouri H."/>
            <person name="Qin H."/>
            <person name="Vamathevan J."/>
            <person name="Gill J."/>
            <person name="Scarlato V."/>
            <person name="Masignani V."/>
            <person name="Pizza M."/>
            <person name="Grandi G."/>
            <person name="Sun L."/>
            <person name="Smith H.O."/>
            <person name="Fraser C.M."/>
            <person name="Moxon E.R."/>
            <person name="Rappuoli R."/>
            <person name="Venter J.C."/>
        </authorList>
    </citation>
    <scope>NUCLEOTIDE SEQUENCE [LARGE SCALE GENOMIC DNA]</scope>
    <source>
        <strain evidence="2">ATCC BAA-335 / MC58</strain>
    </source>
</reference>
<name>Q9JYN1_NEIMB</name>
<dbReference type="HOGENOM" id="CLU_2771612_0_0_4"/>
<dbReference type="KEGG" id="nme:NMB1503"/>
<sequence length="69" mass="8089">MPSEHLPDHIIRECRQIVFFCKLILKSTYRFTPCRPSLPHLHHPSTLSHGYSANPLPICPRICLFRPMH</sequence>
<dbReference type="Proteomes" id="UP000000425">
    <property type="component" value="Chromosome"/>
</dbReference>